<dbReference type="AlphaFoldDB" id="V5GQ75"/>
<protein>
    <submittedName>
        <fullName evidence="2">Putative tick kunitz 72</fullName>
    </submittedName>
</protein>
<reference evidence="2" key="1">
    <citation type="journal article" date="2015" name="Sci. Rep.">
        <title>Tissue- and time-dependent transcription in Ixodes ricinus salivary glands and midguts when blood feeding on the vertebrate host.</title>
        <authorList>
            <person name="Kotsyfakis M."/>
            <person name="Schwarz A."/>
            <person name="Erhart J."/>
            <person name="Ribeiro J.M."/>
        </authorList>
    </citation>
    <scope>NUCLEOTIDE SEQUENCE</scope>
    <source>
        <tissue evidence="2">Salivary gland and midgut</tissue>
    </source>
</reference>
<dbReference type="EMBL" id="GANP01011923">
    <property type="protein sequence ID" value="JAB72545.1"/>
    <property type="molecule type" value="mRNA"/>
</dbReference>
<evidence type="ECO:0000256" key="1">
    <source>
        <dbReference type="SAM" id="SignalP"/>
    </source>
</evidence>
<name>V5GQ75_IXORI</name>
<feature type="signal peptide" evidence="1">
    <location>
        <begin position="1"/>
        <end position="17"/>
    </location>
</feature>
<evidence type="ECO:0000313" key="2">
    <source>
        <dbReference type="EMBL" id="JAB72545.1"/>
    </source>
</evidence>
<organism evidence="2">
    <name type="scientific">Ixodes ricinus</name>
    <name type="common">Common tick</name>
    <name type="synonym">Acarus ricinus</name>
    <dbReference type="NCBI Taxonomy" id="34613"/>
    <lineage>
        <taxon>Eukaryota</taxon>
        <taxon>Metazoa</taxon>
        <taxon>Ecdysozoa</taxon>
        <taxon>Arthropoda</taxon>
        <taxon>Chelicerata</taxon>
        <taxon>Arachnida</taxon>
        <taxon>Acari</taxon>
        <taxon>Parasitiformes</taxon>
        <taxon>Ixodida</taxon>
        <taxon>Ixodoidea</taxon>
        <taxon>Ixodidae</taxon>
        <taxon>Ixodinae</taxon>
        <taxon>Ixodes</taxon>
    </lineage>
</organism>
<keyword evidence="1" id="KW-0732">Signal</keyword>
<feature type="chain" id="PRO_5004733672" evidence="1">
    <location>
        <begin position="18"/>
        <end position="96"/>
    </location>
</feature>
<accession>V5GQ75</accession>
<sequence length="96" mass="10388">MKATIAVLCLFVGVAYASVAGGNWGHIIDEGPLDPKCEQPPKPCLGNDFTRFAYSPTRGCLPIRVKAECGEYNYETLTECLTRCPPPPARQGARST</sequence>
<proteinExistence type="evidence at transcript level"/>